<sequence length="473" mass="53517">MSSSDESIRFVRESNPGDDPFEATSRRAGSQSVGPSSGRRRSLRRVAAAFRHLIDEEEEKTEGEEEKVRQYFFIPDSQIIYTPGPQARAPFPPANCLAFFLAQIHACLWFSIPPFYQEVARLFKVPLNQLVPNSFRIMASFYMIFHFNGHPVSAQIFSQCFCLKTASREFFLLTPRLAVSFLPAPSAPKKWKSGIFFALSSWPWGFPDRWIEETSPPMSVGERDISLTSFINVLKEKPYDCRALIDERLLGHFGLSPHVEPLADIMFNKYFRELSDKERERGGSMPPSHSARGTYTSSASKGKRPMSPSGGAPSKGPEKIPGTARQGLLPYSPPGLPCLIPLLPLAEKRRGYLLDLLVLYESCSAVLPLLRRRGVPPAESEETSAQKAEEKIKRMERENAQLREAKKEAANHRAQMEKELRRLSKVSADHEEALRRAVEKAVADYPNSEEGKNFLKTYWASKIDEYNLSKKKR</sequence>
<protein>
    <submittedName>
        <fullName evidence="2">Uncharacterized protein</fullName>
    </submittedName>
</protein>
<feature type="region of interest" description="Disordered" evidence="1">
    <location>
        <begin position="1"/>
        <end position="42"/>
    </location>
</feature>
<feature type="compositionally biased region" description="Basic and acidic residues" evidence="1">
    <location>
        <begin position="1"/>
        <end position="12"/>
    </location>
</feature>
<reference evidence="2" key="2">
    <citation type="journal article" date="2024" name="Plant">
        <title>Genomic evolution and insights into agronomic trait innovations of Sesamum species.</title>
        <authorList>
            <person name="Miao H."/>
            <person name="Wang L."/>
            <person name="Qu L."/>
            <person name="Liu H."/>
            <person name="Sun Y."/>
            <person name="Le M."/>
            <person name="Wang Q."/>
            <person name="Wei S."/>
            <person name="Zheng Y."/>
            <person name="Lin W."/>
            <person name="Duan Y."/>
            <person name="Cao H."/>
            <person name="Xiong S."/>
            <person name="Wang X."/>
            <person name="Wei L."/>
            <person name="Li C."/>
            <person name="Ma Q."/>
            <person name="Ju M."/>
            <person name="Zhao R."/>
            <person name="Li G."/>
            <person name="Mu C."/>
            <person name="Tian Q."/>
            <person name="Mei H."/>
            <person name="Zhang T."/>
            <person name="Gao T."/>
            <person name="Zhang H."/>
        </authorList>
    </citation>
    <scope>NUCLEOTIDE SEQUENCE</scope>
    <source>
        <strain evidence="2">G02</strain>
    </source>
</reference>
<evidence type="ECO:0000313" key="2">
    <source>
        <dbReference type="EMBL" id="KAL0319886.1"/>
    </source>
</evidence>
<dbReference type="AlphaFoldDB" id="A0AAW2LQA5"/>
<evidence type="ECO:0000256" key="1">
    <source>
        <dbReference type="SAM" id="MobiDB-lite"/>
    </source>
</evidence>
<feature type="region of interest" description="Disordered" evidence="1">
    <location>
        <begin position="278"/>
        <end position="327"/>
    </location>
</feature>
<reference evidence="2" key="1">
    <citation type="submission" date="2020-06" db="EMBL/GenBank/DDBJ databases">
        <authorList>
            <person name="Li T."/>
            <person name="Hu X."/>
            <person name="Zhang T."/>
            <person name="Song X."/>
            <person name="Zhang H."/>
            <person name="Dai N."/>
            <person name="Sheng W."/>
            <person name="Hou X."/>
            <person name="Wei L."/>
        </authorList>
    </citation>
    <scope>NUCLEOTIDE SEQUENCE</scope>
    <source>
        <strain evidence="2">G02</strain>
        <tissue evidence="2">Leaf</tissue>
    </source>
</reference>
<feature type="compositionally biased region" description="Polar residues" evidence="1">
    <location>
        <begin position="291"/>
        <end position="300"/>
    </location>
</feature>
<dbReference type="EMBL" id="JACGWJ010000024">
    <property type="protein sequence ID" value="KAL0319886.1"/>
    <property type="molecule type" value="Genomic_DNA"/>
</dbReference>
<accession>A0AAW2LQA5</accession>
<feature type="region of interest" description="Disordered" evidence="1">
    <location>
        <begin position="404"/>
        <end position="424"/>
    </location>
</feature>
<proteinExistence type="predicted"/>
<organism evidence="2">
    <name type="scientific">Sesamum radiatum</name>
    <name type="common">Black benniseed</name>
    <dbReference type="NCBI Taxonomy" id="300843"/>
    <lineage>
        <taxon>Eukaryota</taxon>
        <taxon>Viridiplantae</taxon>
        <taxon>Streptophyta</taxon>
        <taxon>Embryophyta</taxon>
        <taxon>Tracheophyta</taxon>
        <taxon>Spermatophyta</taxon>
        <taxon>Magnoliopsida</taxon>
        <taxon>eudicotyledons</taxon>
        <taxon>Gunneridae</taxon>
        <taxon>Pentapetalae</taxon>
        <taxon>asterids</taxon>
        <taxon>lamiids</taxon>
        <taxon>Lamiales</taxon>
        <taxon>Pedaliaceae</taxon>
        <taxon>Sesamum</taxon>
    </lineage>
</organism>
<comment type="caution">
    <text evidence="2">The sequence shown here is derived from an EMBL/GenBank/DDBJ whole genome shotgun (WGS) entry which is preliminary data.</text>
</comment>
<gene>
    <name evidence="2" type="ORF">Sradi_5250100</name>
</gene>
<name>A0AAW2LQA5_SESRA</name>